<evidence type="ECO:0000259" key="1">
    <source>
        <dbReference type="PROSITE" id="PS50404"/>
    </source>
</evidence>
<dbReference type="Pfam" id="PF13409">
    <property type="entry name" value="GST_N_2"/>
    <property type="match status" value="1"/>
</dbReference>
<dbReference type="RefSeq" id="WP_394831471.1">
    <property type="nucleotide sequence ID" value="NZ_CP089929.1"/>
</dbReference>
<name>A0ABZ2KT60_9BACT</name>
<proteinExistence type="predicted"/>
<feature type="domain" description="GST N-terminal" evidence="1">
    <location>
        <begin position="1"/>
        <end position="82"/>
    </location>
</feature>
<dbReference type="Gene3D" id="1.20.1050.10">
    <property type="match status" value="1"/>
</dbReference>
<feature type="domain" description="GST C-terminal" evidence="2">
    <location>
        <begin position="88"/>
        <end position="202"/>
    </location>
</feature>
<dbReference type="InterPro" id="IPR040079">
    <property type="entry name" value="Glutathione_S-Trfase"/>
</dbReference>
<evidence type="ECO:0000313" key="4">
    <source>
        <dbReference type="Proteomes" id="UP001374803"/>
    </source>
</evidence>
<dbReference type="CDD" id="cd03057">
    <property type="entry name" value="GST_N_Beta"/>
    <property type="match status" value="1"/>
</dbReference>
<dbReference type="SUPFAM" id="SSF52833">
    <property type="entry name" value="Thioredoxin-like"/>
    <property type="match status" value="1"/>
</dbReference>
<accession>A0ABZ2KT60</accession>
<dbReference type="SFLD" id="SFLDG00358">
    <property type="entry name" value="Main_(cytGST)"/>
    <property type="match status" value="1"/>
</dbReference>
<dbReference type="InterPro" id="IPR036282">
    <property type="entry name" value="Glutathione-S-Trfase_C_sf"/>
</dbReference>
<dbReference type="InterPro" id="IPR036249">
    <property type="entry name" value="Thioredoxin-like_sf"/>
</dbReference>
<dbReference type="SUPFAM" id="SSF47616">
    <property type="entry name" value="GST C-terminal domain-like"/>
    <property type="match status" value="1"/>
</dbReference>
<sequence>MMKLFYAPHVCSLVPHIVLRELGRPFELARVDLRRKTLADGRNFEEITPKSYVPALVMDDGALFTEVSVIVHYLADLRPETRLAPPRGTMDRLRLDELVSFIATELHKAFLPFTLMPTPGREAKDWAARRLAHRVALLEERLGRGPYFGGEDFTIADAYAFWALRTFVRVTGQELPARLADYVACVGERPSVREALEAEVPS</sequence>
<dbReference type="Proteomes" id="UP001374803">
    <property type="component" value="Chromosome"/>
</dbReference>
<dbReference type="PROSITE" id="PS50405">
    <property type="entry name" value="GST_CTER"/>
    <property type="match status" value="1"/>
</dbReference>
<dbReference type="Pfam" id="PF13410">
    <property type="entry name" value="GST_C_2"/>
    <property type="match status" value="1"/>
</dbReference>
<dbReference type="SFLD" id="SFLDS00019">
    <property type="entry name" value="Glutathione_Transferase_(cytos"/>
    <property type="match status" value="1"/>
</dbReference>
<dbReference type="InterPro" id="IPR004045">
    <property type="entry name" value="Glutathione_S-Trfase_N"/>
</dbReference>
<gene>
    <name evidence="3" type="ORF">LVJ94_33660</name>
</gene>
<keyword evidence="4" id="KW-1185">Reference proteome</keyword>
<protein>
    <submittedName>
        <fullName evidence="3">Glutathione S-transferase N-terminal domain-containing protein</fullName>
    </submittedName>
</protein>
<dbReference type="InterPro" id="IPR010987">
    <property type="entry name" value="Glutathione-S-Trfase_C-like"/>
</dbReference>
<evidence type="ECO:0000259" key="2">
    <source>
        <dbReference type="PROSITE" id="PS50405"/>
    </source>
</evidence>
<organism evidence="3 4">
    <name type="scientific">Pendulispora rubella</name>
    <dbReference type="NCBI Taxonomy" id="2741070"/>
    <lineage>
        <taxon>Bacteria</taxon>
        <taxon>Pseudomonadati</taxon>
        <taxon>Myxococcota</taxon>
        <taxon>Myxococcia</taxon>
        <taxon>Myxococcales</taxon>
        <taxon>Sorangiineae</taxon>
        <taxon>Pendulisporaceae</taxon>
        <taxon>Pendulispora</taxon>
    </lineage>
</organism>
<dbReference type="SFLD" id="SFLDG01150">
    <property type="entry name" value="Main.1:_Beta-like"/>
    <property type="match status" value="1"/>
</dbReference>
<reference evidence="3" key="1">
    <citation type="submission" date="2021-12" db="EMBL/GenBank/DDBJ databases">
        <title>Discovery of the Pendulisporaceae a myxobacterial family with distinct sporulation behavior and unique specialized metabolism.</title>
        <authorList>
            <person name="Garcia R."/>
            <person name="Popoff A."/>
            <person name="Bader C.D."/>
            <person name="Loehr J."/>
            <person name="Walesch S."/>
            <person name="Walt C."/>
            <person name="Boldt J."/>
            <person name="Bunk B."/>
            <person name="Haeckl F.J.F.P.J."/>
            <person name="Gunesch A.P."/>
            <person name="Birkelbach J."/>
            <person name="Nuebel U."/>
            <person name="Pietschmann T."/>
            <person name="Bach T."/>
            <person name="Mueller R."/>
        </authorList>
    </citation>
    <scope>NUCLEOTIDE SEQUENCE</scope>
    <source>
        <strain evidence="3">MSr11367</strain>
    </source>
</reference>
<dbReference type="EMBL" id="CP089983">
    <property type="protein sequence ID" value="WXB01853.1"/>
    <property type="molecule type" value="Genomic_DNA"/>
</dbReference>
<dbReference type="PANTHER" id="PTHR44051">
    <property type="entry name" value="GLUTATHIONE S-TRANSFERASE-RELATED"/>
    <property type="match status" value="1"/>
</dbReference>
<dbReference type="PANTHER" id="PTHR44051:SF8">
    <property type="entry name" value="GLUTATHIONE S-TRANSFERASE GSTA"/>
    <property type="match status" value="1"/>
</dbReference>
<dbReference type="Gene3D" id="3.40.30.10">
    <property type="entry name" value="Glutaredoxin"/>
    <property type="match status" value="1"/>
</dbReference>
<evidence type="ECO:0000313" key="3">
    <source>
        <dbReference type="EMBL" id="WXB01853.1"/>
    </source>
</evidence>
<dbReference type="PROSITE" id="PS50404">
    <property type="entry name" value="GST_NTER"/>
    <property type="match status" value="1"/>
</dbReference>